<feature type="domain" description="HMG box" evidence="3">
    <location>
        <begin position="25"/>
        <end position="94"/>
    </location>
</feature>
<reference evidence="4" key="1">
    <citation type="submission" date="2021-06" db="EMBL/GenBank/DDBJ databases">
        <authorList>
            <person name="Kallberg Y."/>
            <person name="Tangrot J."/>
            <person name="Rosling A."/>
        </authorList>
    </citation>
    <scope>NUCLEOTIDE SEQUENCE</scope>
    <source>
        <strain evidence="4">FL130A</strain>
    </source>
</reference>
<name>A0A9N9B645_9GLOM</name>
<dbReference type="GO" id="GO:0005634">
    <property type="term" value="C:nucleus"/>
    <property type="evidence" value="ECO:0007669"/>
    <property type="project" value="UniProtKB-UniRule"/>
</dbReference>
<dbReference type="OrthoDB" id="2324309at2759"/>
<comment type="caution">
    <text evidence="4">The sequence shown here is derived from an EMBL/GenBank/DDBJ whole genome shotgun (WGS) entry which is preliminary data.</text>
</comment>
<dbReference type="Pfam" id="PF00505">
    <property type="entry name" value="HMG_box"/>
    <property type="match status" value="1"/>
</dbReference>
<dbReference type="CDD" id="cd00084">
    <property type="entry name" value="HMG-box_SF"/>
    <property type="match status" value="1"/>
</dbReference>
<dbReference type="EMBL" id="CAJVPS010001843">
    <property type="protein sequence ID" value="CAG8552077.1"/>
    <property type="molecule type" value="Genomic_DNA"/>
</dbReference>
<keyword evidence="5" id="KW-1185">Reference proteome</keyword>
<dbReference type="AlphaFoldDB" id="A0A9N9B645"/>
<evidence type="ECO:0000313" key="5">
    <source>
        <dbReference type="Proteomes" id="UP000789508"/>
    </source>
</evidence>
<keyword evidence="1" id="KW-0238">DNA-binding</keyword>
<protein>
    <submittedName>
        <fullName evidence="4">10755_t:CDS:1</fullName>
    </submittedName>
</protein>
<dbReference type="PROSITE" id="PS50118">
    <property type="entry name" value="HMG_BOX_2"/>
    <property type="match status" value="1"/>
</dbReference>
<keyword evidence="1" id="KW-0539">Nucleus</keyword>
<sequence length="283" mass="33370">MFKPSYPPYLQTAYFLKMKRDGTRQKRAPNAFLVFRACVVAELKGLNFQLGGAAEFSHFASYLWRLLPEHEKKAYFLISSELKEAYSSRLPKRQFGRQPHRQNELNHRRDVRSKQQRQNYQYSGILGEQNKADQISDQFRNNLGERRRTESDQMFIHKFGAILREQQQNESVQISNHQFGDTLGMPSQQNEFFQIFNPQFSDFLKAQQQNRSDQISNPQFGDILEEQHQQNELYQILHQQFDDFLVAQQQNGSGQISNLQFGDIPGVQHQQYQIPQFEDLLEE</sequence>
<evidence type="ECO:0000313" key="4">
    <source>
        <dbReference type="EMBL" id="CAG8552077.1"/>
    </source>
</evidence>
<dbReference type="InterPro" id="IPR009071">
    <property type="entry name" value="HMG_box_dom"/>
</dbReference>
<dbReference type="InterPro" id="IPR036910">
    <property type="entry name" value="HMG_box_dom_sf"/>
</dbReference>
<dbReference type="Gene3D" id="1.10.30.10">
    <property type="entry name" value="High mobility group box domain"/>
    <property type="match status" value="1"/>
</dbReference>
<dbReference type="SMART" id="SM00398">
    <property type="entry name" value="HMG"/>
    <property type="match status" value="1"/>
</dbReference>
<evidence type="ECO:0000256" key="2">
    <source>
        <dbReference type="SAM" id="MobiDB-lite"/>
    </source>
</evidence>
<dbReference type="GO" id="GO:0003677">
    <property type="term" value="F:DNA binding"/>
    <property type="evidence" value="ECO:0007669"/>
    <property type="project" value="UniProtKB-UniRule"/>
</dbReference>
<organism evidence="4 5">
    <name type="scientific">Ambispora leptoticha</name>
    <dbReference type="NCBI Taxonomy" id="144679"/>
    <lineage>
        <taxon>Eukaryota</taxon>
        <taxon>Fungi</taxon>
        <taxon>Fungi incertae sedis</taxon>
        <taxon>Mucoromycota</taxon>
        <taxon>Glomeromycotina</taxon>
        <taxon>Glomeromycetes</taxon>
        <taxon>Archaeosporales</taxon>
        <taxon>Ambisporaceae</taxon>
        <taxon>Ambispora</taxon>
    </lineage>
</organism>
<accession>A0A9N9B645</accession>
<evidence type="ECO:0000256" key="1">
    <source>
        <dbReference type="PROSITE-ProRule" id="PRU00267"/>
    </source>
</evidence>
<dbReference type="Proteomes" id="UP000789508">
    <property type="component" value="Unassembled WGS sequence"/>
</dbReference>
<feature type="region of interest" description="Disordered" evidence="2">
    <location>
        <begin position="89"/>
        <end position="116"/>
    </location>
</feature>
<proteinExistence type="predicted"/>
<evidence type="ECO:0000259" key="3">
    <source>
        <dbReference type="PROSITE" id="PS50118"/>
    </source>
</evidence>
<feature type="compositionally biased region" description="Basic residues" evidence="2">
    <location>
        <begin position="90"/>
        <end position="100"/>
    </location>
</feature>
<feature type="DNA-binding region" description="HMG box" evidence="1">
    <location>
        <begin position="25"/>
        <end position="94"/>
    </location>
</feature>
<gene>
    <name evidence="4" type="ORF">ALEPTO_LOCUS5924</name>
</gene>
<dbReference type="SUPFAM" id="SSF47095">
    <property type="entry name" value="HMG-box"/>
    <property type="match status" value="1"/>
</dbReference>